<evidence type="ECO:0000259" key="4">
    <source>
        <dbReference type="Pfam" id="PF18878"/>
    </source>
</evidence>
<evidence type="ECO:0000256" key="1">
    <source>
        <dbReference type="ARBA" id="ARBA00010652"/>
    </source>
</evidence>
<organism evidence="5 6">
    <name type="scientific">Mycobacterium bohemicum DSM 44277</name>
    <dbReference type="NCBI Taxonomy" id="1236609"/>
    <lineage>
        <taxon>Bacteria</taxon>
        <taxon>Bacillati</taxon>
        <taxon>Actinomycetota</taxon>
        <taxon>Actinomycetes</taxon>
        <taxon>Mycobacteriales</taxon>
        <taxon>Mycobacteriaceae</taxon>
        <taxon>Mycobacterium</taxon>
    </lineage>
</organism>
<sequence length="566" mass="57868">MTAPVWMAFPPEVHSALLSSGPGPGPLLASAKAWGALSTEYAEVAEELSALVAGVGAGAWQGPSAESYIAANMPYVAWLLQATADSTAMAAQHEAAATAYTTALAAMPTLHELALNHAIHAILAATNFFGINTIPIALNEADYARMWVQAATTMTAYQAMSTAAVAGAPQTTPAPQIVKAEANAAAAKGAATGPPPPLPQWLSQLLNYLGYTPPTKVPLPVNPNQYLPSYGDFWTSIQNSITIGNGEYTIYPGETLGQEVGQQLFYFYYTTTTLLPNELSAIGHGNLSQIFSLNTVAALFSYVIMRIDNIGAVINYLALNPVYLTPVIPLAAAPLPAAGAFGSFAGLANLAQQAVAVAAPAPAPLAPAPPPGIAITPAPTPATVPPSAPATAPTPVAAPAAPAPPAPGAPPPAPAGPGGFPYLVGDIWMSAPAGARAKTDEPLHRGGTKAPAIAAGAVAPQPAPMRRRRRTKVTQLGRRYEYMDLDQQLDSAPETAPSAHRQPAATAASDQGSGPLGFAGTATKAGADQPAGLSTLADDTFGGGPRMPMMPGCWRPDTPEWEGGPS</sequence>
<feature type="region of interest" description="Disordered" evidence="2">
    <location>
        <begin position="435"/>
        <end position="471"/>
    </location>
</feature>
<dbReference type="InterPro" id="IPR038332">
    <property type="entry name" value="PPE_sf"/>
</dbReference>
<reference evidence="5 6" key="1">
    <citation type="submission" date="2015-03" db="EMBL/GenBank/DDBJ databases">
        <authorList>
            <person name="Murphy D."/>
        </authorList>
    </citation>
    <scope>NUCLEOTIDE SEQUENCE [LARGE SCALE GENOMIC DNA]</scope>
    <source>
        <strain evidence="5 6">DSM 44277</strain>
    </source>
</reference>
<dbReference type="Gene3D" id="1.20.1260.20">
    <property type="entry name" value="PPE superfamily"/>
    <property type="match status" value="1"/>
</dbReference>
<comment type="similarity">
    <text evidence="1">Belongs to the mycobacterial PPE family.</text>
</comment>
<gene>
    <name evidence="5" type="ORF">BN971_04524</name>
</gene>
<dbReference type="EMBL" id="CSTD01000006">
    <property type="protein sequence ID" value="CPR13217.1"/>
    <property type="molecule type" value="Genomic_DNA"/>
</dbReference>
<feature type="region of interest" description="Disordered" evidence="2">
    <location>
        <begin position="372"/>
        <end position="414"/>
    </location>
</feature>
<dbReference type="OrthoDB" id="4753487at2"/>
<evidence type="ECO:0000313" key="6">
    <source>
        <dbReference type="Proteomes" id="UP000198875"/>
    </source>
</evidence>
<accession>A0A0U0WEK6</accession>
<dbReference type="Pfam" id="PF00823">
    <property type="entry name" value="PPE"/>
    <property type="match status" value="1"/>
</dbReference>
<dbReference type="RefSeq" id="WP_090350594.1">
    <property type="nucleotide sequence ID" value="NZ_CSTD01000006.1"/>
</dbReference>
<feature type="domain" description="PPE-PPW subfamily C-terminal" evidence="4">
    <location>
        <begin position="507"/>
        <end position="554"/>
    </location>
</feature>
<dbReference type="Pfam" id="PF18878">
    <property type="entry name" value="PPE-PPW"/>
    <property type="match status" value="1"/>
</dbReference>
<dbReference type="PANTHER" id="PTHR46766">
    <property type="entry name" value="GLUTAMINE-RICH PROTEIN 2"/>
    <property type="match status" value="1"/>
</dbReference>
<feature type="compositionally biased region" description="Pro residues" evidence="2">
    <location>
        <begin position="401"/>
        <end position="414"/>
    </location>
</feature>
<evidence type="ECO:0000259" key="3">
    <source>
        <dbReference type="Pfam" id="PF00823"/>
    </source>
</evidence>
<proteinExistence type="inferred from homology"/>
<dbReference type="AlphaFoldDB" id="A0A0U0WEK6"/>
<evidence type="ECO:0000313" key="5">
    <source>
        <dbReference type="EMBL" id="CPR13217.1"/>
    </source>
</evidence>
<feature type="compositionally biased region" description="Low complexity" evidence="2">
    <location>
        <begin position="389"/>
        <end position="400"/>
    </location>
</feature>
<dbReference type="InterPro" id="IPR043641">
    <property type="entry name" value="PPE-PPW_C"/>
</dbReference>
<feature type="region of interest" description="Disordered" evidence="2">
    <location>
        <begin position="490"/>
        <end position="566"/>
    </location>
</feature>
<dbReference type="PANTHER" id="PTHR46766:SF1">
    <property type="entry name" value="GLUTAMINE-RICH PROTEIN 2"/>
    <property type="match status" value="1"/>
</dbReference>
<dbReference type="FunFam" id="1.20.1260.20:FF:000001">
    <property type="entry name" value="PPE family protein PPE41"/>
    <property type="match status" value="1"/>
</dbReference>
<evidence type="ECO:0000256" key="2">
    <source>
        <dbReference type="SAM" id="MobiDB-lite"/>
    </source>
</evidence>
<feature type="compositionally biased region" description="Pro residues" evidence="2">
    <location>
        <begin position="372"/>
        <end position="388"/>
    </location>
</feature>
<dbReference type="GO" id="GO:0052572">
    <property type="term" value="P:response to host immune response"/>
    <property type="evidence" value="ECO:0007669"/>
    <property type="project" value="TreeGrafter"/>
</dbReference>
<protein>
    <submittedName>
        <fullName evidence="5">PPE family protein</fullName>
    </submittedName>
</protein>
<name>A0A0U0WEK6_MYCBE</name>
<dbReference type="InterPro" id="IPR000030">
    <property type="entry name" value="PPE_dom"/>
</dbReference>
<dbReference type="Proteomes" id="UP000198875">
    <property type="component" value="Unassembled WGS sequence"/>
</dbReference>
<feature type="domain" description="PPE" evidence="3">
    <location>
        <begin position="6"/>
        <end position="167"/>
    </location>
</feature>
<feature type="compositionally biased region" description="Low complexity" evidence="2">
    <location>
        <begin position="450"/>
        <end position="460"/>
    </location>
</feature>
<dbReference type="SUPFAM" id="SSF140459">
    <property type="entry name" value="PE/PPE dimer-like"/>
    <property type="match status" value="1"/>
</dbReference>